<evidence type="ECO:0000256" key="3">
    <source>
        <dbReference type="ARBA" id="ARBA00006697"/>
    </source>
</evidence>
<keyword evidence="5" id="KW-0254">Endocytosis</keyword>
<dbReference type="InterPro" id="IPR004148">
    <property type="entry name" value="BAR_dom"/>
</dbReference>
<evidence type="ECO:0000259" key="9">
    <source>
        <dbReference type="PROSITE" id="PS50002"/>
    </source>
</evidence>
<comment type="caution">
    <text evidence="11">The sequence shown here is derived from an EMBL/GenBank/DDBJ whole genome shotgun (WGS) entry which is preliminary data.</text>
</comment>
<dbReference type="FunFam" id="2.30.30.40:FF:000053">
    <property type="entry name" value="endophilin-A1 isoform X2"/>
    <property type="match status" value="1"/>
</dbReference>
<dbReference type="Gene3D" id="2.30.30.40">
    <property type="entry name" value="SH3 Domains"/>
    <property type="match status" value="1"/>
</dbReference>
<dbReference type="SUPFAM" id="SSF103657">
    <property type="entry name" value="BAR/IMD domain-like"/>
    <property type="match status" value="1"/>
</dbReference>
<sequence length="361" mass="40973">MEMERKIEVTNKSVFDLLSRTTEYLQPNPASRAKLGMLTTVSKMRGQVKTTGYPQTEGLLGDSMLRYGHELGEESAFGCALVDMGEAMRQMADVKDGLDINVKQNFIDPLQNFQDKDLKEITHHLKKMEGRRLDFDYKKKRQGKIPDEEIRQAVEKFEESKDLAERSMFNFLENDVSVMSLPVPMEQVSQLSALIEAAREYHRQSSRILEELGGKLQKRITSAHNRPKREFKPKSILRNFESSFDGSQHNGMSYSSSIRSTDIQISQTVNGKNHHIPSASLSWPDNPATNGTSHLSEVPDQPCCRCLYNFEPENAGELGFKEGDVIILTNQIDENWYEGMISGESGFFPINYVEVIVPLPQ</sequence>
<evidence type="ECO:0000259" key="10">
    <source>
        <dbReference type="PROSITE" id="PS51021"/>
    </source>
</evidence>
<dbReference type="PROSITE" id="PS51021">
    <property type="entry name" value="BAR"/>
    <property type="match status" value="1"/>
</dbReference>
<protein>
    <submittedName>
        <fullName evidence="11">Endophilin-A3</fullName>
    </submittedName>
</protein>
<dbReference type="GO" id="GO:0098978">
    <property type="term" value="C:glutamatergic synapse"/>
    <property type="evidence" value="ECO:0007669"/>
    <property type="project" value="TreeGrafter"/>
</dbReference>
<dbReference type="GO" id="GO:0098793">
    <property type="term" value="C:presynapse"/>
    <property type="evidence" value="ECO:0007669"/>
    <property type="project" value="TreeGrafter"/>
</dbReference>
<dbReference type="Gene3D" id="1.20.1270.60">
    <property type="entry name" value="Arfaptin homology (AH) domain/BAR domain"/>
    <property type="match status" value="1"/>
</dbReference>
<dbReference type="SMART" id="SM00721">
    <property type="entry name" value="BAR"/>
    <property type="match status" value="1"/>
</dbReference>
<evidence type="ECO:0000256" key="7">
    <source>
        <dbReference type="ARBA" id="ARBA00023136"/>
    </source>
</evidence>
<comment type="similarity">
    <text evidence="3">Belongs to the endophilin family.</text>
</comment>
<dbReference type="GO" id="GO:0016191">
    <property type="term" value="P:synaptic vesicle uncoating"/>
    <property type="evidence" value="ECO:0007669"/>
    <property type="project" value="TreeGrafter"/>
</dbReference>
<dbReference type="EMBL" id="JAOPHQ010001556">
    <property type="protein sequence ID" value="KAK0150198.1"/>
    <property type="molecule type" value="Genomic_DNA"/>
</dbReference>
<feature type="domain" description="BAR" evidence="10">
    <location>
        <begin position="1"/>
        <end position="225"/>
    </location>
</feature>
<dbReference type="GO" id="GO:0016020">
    <property type="term" value="C:membrane"/>
    <property type="evidence" value="ECO:0007669"/>
    <property type="project" value="UniProtKB-SubCell"/>
</dbReference>
<dbReference type="PRINTS" id="PR00452">
    <property type="entry name" value="SH3DOMAIN"/>
</dbReference>
<dbReference type="Pfam" id="PF03114">
    <property type="entry name" value="BAR"/>
    <property type="match status" value="1"/>
</dbReference>
<evidence type="ECO:0000256" key="6">
    <source>
        <dbReference type="ARBA" id="ARBA00023054"/>
    </source>
</evidence>
<dbReference type="CDD" id="cd11803">
    <property type="entry name" value="SH3_Endophilin_A"/>
    <property type="match status" value="1"/>
</dbReference>
<dbReference type="InterPro" id="IPR036028">
    <property type="entry name" value="SH3-like_dom_sf"/>
</dbReference>
<dbReference type="InterPro" id="IPR035824">
    <property type="entry name" value="Endophilin_A_SH3"/>
</dbReference>
<keyword evidence="6" id="KW-0175">Coiled coil</keyword>
<dbReference type="SUPFAM" id="SSF50044">
    <property type="entry name" value="SH3-domain"/>
    <property type="match status" value="1"/>
</dbReference>
<dbReference type="GO" id="GO:0005769">
    <property type="term" value="C:early endosome"/>
    <property type="evidence" value="ECO:0007669"/>
    <property type="project" value="UniProtKB-SubCell"/>
</dbReference>
<evidence type="ECO:0000313" key="12">
    <source>
        <dbReference type="Proteomes" id="UP001174136"/>
    </source>
</evidence>
<gene>
    <name evidence="11" type="primary">SH3GL3</name>
    <name evidence="11" type="ORF">N1851_008888</name>
</gene>
<dbReference type="InterPro" id="IPR001452">
    <property type="entry name" value="SH3_domain"/>
</dbReference>
<reference evidence="11" key="1">
    <citation type="journal article" date="2023" name="Front. Mar. Sci.">
        <title>A new Merluccius polli reference genome to investigate the effects of global change in West African waters.</title>
        <authorList>
            <person name="Mateo J.L."/>
            <person name="Blanco-Fernandez C."/>
            <person name="Garcia-Vazquez E."/>
            <person name="Machado-Schiaffino G."/>
        </authorList>
    </citation>
    <scope>NUCLEOTIDE SEQUENCE</scope>
    <source>
        <strain evidence="11">C29</strain>
        <tissue evidence="11">Fin</tissue>
    </source>
</reference>
<keyword evidence="7" id="KW-0472">Membrane</keyword>
<evidence type="ECO:0000256" key="8">
    <source>
        <dbReference type="PROSITE-ProRule" id="PRU00192"/>
    </source>
</evidence>
<dbReference type="Pfam" id="PF07653">
    <property type="entry name" value="SH3_2"/>
    <property type="match status" value="1"/>
</dbReference>
<evidence type="ECO:0000256" key="2">
    <source>
        <dbReference type="ARBA" id="ARBA00004412"/>
    </source>
</evidence>
<evidence type="ECO:0000256" key="1">
    <source>
        <dbReference type="ARBA" id="ARBA00004170"/>
    </source>
</evidence>
<dbReference type="Proteomes" id="UP001174136">
    <property type="component" value="Unassembled WGS sequence"/>
</dbReference>
<comment type="subcellular location">
    <subcellularLocation>
        <location evidence="2">Early endosome</location>
    </subcellularLocation>
    <subcellularLocation>
        <location evidence="1">Membrane</location>
        <topology evidence="1">Peripheral membrane protein</topology>
    </subcellularLocation>
</comment>
<keyword evidence="12" id="KW-1185">Reference proteome</keyword>
<dbReference type="PANTHER" id="PTHR14167">
    <property type="entry name" value="SH3 DOMAIN-CONTAINING"/>
    <property type="match status" value="1"/>
</dbReference>
<dbReference type="SMART" id="SM00326">
    <property type="entry name" value="SH3"/>
    <property type="match status" value="1"/>
</dbReference>
<evidence type="ECO:0000256" key="4">
    <source>
        <dbReference type="ARBA" id="ARBA00022443"/>
    </source>
</evidence>
<organism evidence="11 12">
    <name type="scientific">Merluccius polli</name>
    <name type="common">Benguela hake</name>
    <name type="synonym">Merluccius cadenati</name>
    <dbReference type="NCBI Taxonomy" id="89951"/>
    <lineage>
        <taxon>Eukaryota</taxon>
        <taxon>Metazoa</taxon>
        <taxon>Chordata</taxon>
        <taxon>Craniata</taxon>
        <taxon>Vertebrata</taxon>
        <taxon>Euteleostomi</taxon>
        <taxon>Actinopterygii</taxon>
        <taxon>Neopterygii</taxon>
        <taxon>Teleostei</taxon>
        <taxon>Neoteleostei</taxon>
        <taxon>Acanthomorphata</taxon>
        <taxon>Zeiogadaria</taxon>
        <taxon>Gadariae</taxon>
        <taxon>Gadiformes</taxon>
        <taxon>Gadoidei</taxon>
        <taxon>Merlucciidae</taxon>
        <taxon>Merluccius</taxon>
    </lineage>
</organism>
<proteinExistence type="inferred from homology"/>
<dbReference type="PANTHER" id="PTHR14167:SF45">
    <property type="entry name" value="ENDOPHILIN-A3"/>
    <property type="match status" value="1"/>
</dbReference>
<dbReference type="InterPro" id="IPR027267">
    <property type="entry name" value="AH/BAR_dom_sf"/>
</dbReference>
<dbReference type="AlphaFoldDB" id="A0AA47P7E9"/>
<dbReference type="PROSITE" id="PS50002">
    <property type="entry name" value="SH3"/>
    <property type="match status" value="1"/>
</dbReference>
<keyword evidence="4 8" id="KW-0728">SH3 domain</keyword>
<name>A0AA47P7E9_MERPO</name>
<accession>A0AA47P7E9</accession>
<evidence type="ECO:0000256" key="5">
    <source>
        <dbReference type="ARBA" id="ARBA00022583"/>
    </source>
</evidence>
<dbReference type="InterPro" id="IPR050384">
    <property type="entry name" value="Endophilin_SH3RF"/>
</dbReference>
<evidence type="ECO:0000313" key="11">
    <source>
        <dbReference type="EMBL" id="KAK0150198.1"/>
    </source>
</evidence>
<feature type="domain" description="SH3" evidence="9">
    <location>
        <begin position="299"/>
        <end position="358"/>
    </location>
</feature>